<reference evidence="14 15" key="1">
    <citation type="submission" date="2011-10" db="EMBL/GenBank/DDBJ databases">
        <title>Metabolic and evolutionary patterns in the extreme acidophile Ferroplasma acidiphilum.</title>
        <authorList>
            <person name="Golyshina O.V."/>
            <person name="Kozyavkin S.A."/>
            <person name="Tatusov R.L."/>
            <person name="Slesarev A.I."/>
            <person name="Golyshin P.N."/>
        </authorList>
    </citation>
    <scope>NUCLEOTIDE SEQUENCE [LARGE SCALE GENOMIC DNA]</scope>
    <source>
        <strain evidence="15">Y</strain>
    </source>
</reference>
<proteinExistence type="inferred from homology"/>
<keyword evidence="8 12" id="KW-0547">Nucleotide-binding</keyword>
<dbReference type="GO" id="GO:0005737">
    <property type="term" value="C:cytoplasm"/>
    <property type="evidence" value="ECO:0007669"/>
    <property type="project" value="UniProtKB-SubCell"/>
</dbReference>
<dbReference type="InterPro" id="IPR027417">
    <property type="entry name" value="P-loop_NTPase"/>
</dbReference>
<dbReference type="EMBL" id="CP015363">
    <property type="protein sequence ID" value="ARD84113.1"/>
    <property type="molecule type" value="Genomic_DNA"/>
</dbReference>
<evidence type="ECO:0000256" key="2">
    <source>
        <dbReference type="ARBA" id="ARBA00004496"/>
    </source>
</evidence>
<evidence type="ECO:0000256" key="3">
    <source>
        <dbReference type="ARBA" id="ARBA00007088"/>
    </source>
</evidence>
<evidence type="ECO:0000256" key="8">
    <source>
        <dbReference type="ARBA" id="ARBA00022741"/>
    </source>
</evidence>
<keyword evidence="10 12" id="KW-0067">ATP-binding</keyword>
<evidence type="ECO:0000256" key="7">
    <source>
        <dbReference type="ARBA" id="ARBA00022679"/>
    </source>
</evidence>
<evidence type="ECO:0000256" key="10">
    <source>
        <dbReference type="ARBA" id="ARBA00022840"/>
    </source>
</evidence>
<evidence type="ECO:0000256" key="4">
    <source>
        <dbReference type="ARBA" id="ARBA00012955"/>
    </source>
</evidence>
<keyword evidence="7 12" id="KW-0808">Transferase</keyword>
<keyword evidence="9 12" id="KW-0418">Kinase</keyword>
<dbReference type="OrthoDB" id="26198at2157"/>
<accession>A0A1V0N1W2</accession>
<evidence type="ECO:0000313" key="14">
    <source>
        <dbReference type="EMBL" id="ARD84113.1"/>
    </source>
</evidence>
<dbReference type="NCBIfam" id="NF003122">
    <property type="entry name" value="PRK04040.1"/>
    <property type="match status" value="1"/>
</dbReference>
<dbReference type="EC" id="2.7.4.3" evidence="4 12"/>
<comment type="catalytic activity">
    <reaction evidence="1 12">
        <text>AMP + ATP = 2 ADP</text>
        <dbReference type="Rhea" id="RHEA:12973"/>
        <dbReference type="ChEBI" id="CHEBI:30616"/>
        <dbReference type="ChEBI" id="CHEBI:456215"/>
        <dbReference type="ChEBI" id="CHEBI:456216"/>
        <dbReference type="EC" id="2.7.4.3"/>
    </reaction>
</comment>
<dbReference type="STRING" id="74969.FAD_0183"/>
<keyword evidence="15" id="KW-1185">Reference proteome</keyword>
<evidence type="ECO:0000256" key="6">
    <source>
        <dbReference type="ARBA" id="ARBA00022490"/>
    </source>
</evidence>
<evidence type="ECO:0000313" key="15">
    <source>
        <dbReference type="Proteomes" id="UP000192050"/>
    </source>
</evidence>
<dbReference type="GO" id="GO:0004017">
    <property type="term" value="F:AMP kinase activity"/>
    <property type="evidence" value="ECO:0007669"/>
    <property type="project" value="UniProtKB-UniRule"/>
</dbReference>
<evidence type="ECO:0000256" key="11">
    <source>
        <dbReference type="ARBA" id="ARBA00033336"/>
    </source>
</evidence>
<sequence length="180" mass="20462">MRVVISGIPGVGKSTILDMVSKKSMYEIINFGSLMFDMARDLDLVKSRDDIRRLDVDTQRNLQKKTSNQLGKMDNIIIDTHMSIKSPAGYLPGLPAWVLNELMVSSYFLIESTPAEIKRRRDNDSTRSRDEDTINDIEEHQQVNRYYAAAYSVYSGATIKYIYNPDNHPEIAAEAILRGL</sequence>
<dbReference type="GO" id="GO:0005524">
    <property type="term" value="F:ATP binding"/>
    <property type="evidence" value="ECO:0007669"/>
    <property type="project" value="UniProtKB-UniRule"/>
</dbReference>
<dbReference type="Pfam" id="PF13207">
    <property type="entry name" value="AAA_17"/>
    <property type="match status" value="1"/>
</dbReference>
<feature type="binding site" evidence="12">
    <location>
        <begin position="7"/>
        <end position="15"/>
    </location>
    <ligand>
        <name>ATP</name>
        <dbReference type="ChEBI" id="CHEBI:30616"/>
    </ligand>
</feature>
<gene>
    <name evidence="12" type="primary">adkA</name>
    <name evidence="14" type="ORF">FAD_0183</name>
</gene>
<comment type="subcellular location">
    <subcellularLocation>
        <location evidence="2 12">Cytoplasm</location>
    </subcellularLocation>
</comment>
<evidence type="ECO:0000256" key="9">
    <source>
        <dbReference type="ARBA" id="ARBA00022777"/>
    </source>
</evidence>
<feature type="region of interest" description="Disordered" evidence="13">
    <location>
        <begin position="118"/>
        <end position="137"/>
    </location>
</feature>
<dbReference type="Gene3D" id="3.40.50.300">
    <property type="entry name" value="P-loop containing nucleotide triphosphate hydrolases"/>
    <property type="match status" value="1"/>
</dbReference>
<keyword evidence="6 12" id="KW-0963">Cytoplasm</keyword>
<dbReference type="KEGG" id="fai:FAD_0183"/>
<dbReference type="HAMAP" id="MF_00234">
    <property type="entry name" value="Adenylate_kinase_AdkA"/>
    <property type="match status" value="1"/>
</dbReference>
<dbReference type="InterPro" id="IPR023477">
    <property type="entry name" value="Adenylate_kinase_AdkA"/>
</dbReference>
<evidence type="ECO:0000256" key="12">
    <source>
        <dbReference type="HAMAP-Rule" id="MF_00234"/>
    </source>
</evidence>
<evidence type="ECO:0000256" key="13">
    <source>
        <dbReference type="SAM" id="MobiDB-lite"/>
    </source>
</evidence>
<dbReference type="SUPFAM" id="SSF52540">
    <property type="entry name" value="P-loop containing nucleoside triphosphate hydrolases"/>
    <property type="match status" value="1"/>
</dbReference>
<dbReference type="GeneID" id="16025331"/>
<dbReference type="RefSeq" id="WP_009887188.1">
    <property type="nucleotide sequence ID" value="NZ_CP015363.1"/>
</dbReference>
<organism evidence="14 15">
    <name type="scientific">Ferroplasma acidiphilum</name>
    <dbReference type="NCBI Taxonomy" id="74969"/>
    <lineage>
        <taxon>Archaea</taxon>
        <taxon>Methanobacteriati</taxon>
        <taxon>Thermoplasmatota</taxon>
        <taxon>Thermoplasmata</taxon>
        <taxon>Thermoplasmatales</taxon>
        <taxon>Ferroplasmaceae</taxon>
        <taxon>Ferroplasma</taxon>
    </lineage>
</organism>
<protein>
    <recommendedName>
        <fullName evidence="5 12">Adenylate kinase</fullName>
        <shortName evidence="12">AK</shortName>
        <ecNumber evidence="4 12">2.7.4.3</ecNumber>
    </recommendedName>
    <alternativeName>
        <fullName evidence="11 12">ATP-AMP transphosphorylase</fullName>
    </alternativeName>
</protein>
<name>A0A1V0N1W2_9ARCH</name>
<dbReference type="Proteomes" id="UP000192050">
    <property type="component" value="Chromosome"/>
</dbReference>
<evidence type="ECO:0000256" key="5">
    <source>
        <dbReference type="ARBA" id="ARBA00019926"/>
    </source>
</evidence>
<evidence type="ECO:0000256" key="1">
    <source>
        <dbReference type="ARBA" id="ARBA00000582"/>
    </source>
</evidence>
<dbReference type="AlphaFoldDB" id="A0A1V0N1W2"/>
<comment type="similarity">
    <text evidence="3 12">Belongs to the archaeal adenylate kinase family.</text>
</comment>